<dbReference type="AlphaFoldDB" id="A0AAU9IM89"/>
<evidence type="ECO:0000259" key="1">
    <source>
        <dbReference type="PROSITE" id="PS50127"/>
    </source>
</evidence>
<reference evidence="2" key="1">
    <citation type="submission" date="2021-09" db="EMBL/GenBank/DDBJ databases">
        <authorList>
            <consortium name="AG Swart"/>
            <person name="Singh M."/>
            <person name="Singh A."/>
            <person name="Seah K."/>
            <person name="Emmerich C."/>
        </authorList>
    </citation>
    <scope>NUCLEOTIDE SEQUENCE</scope>
    <source>
        <strain evidence="2">ATCC30299</strain>
    </source>
</reference>
<gene>
    <name evidence="2" type="ORF">BSTOLATCC_MIC10068</name>
</gene>
<dbReference type="Proteomes" id="UP001162131">
    <property type="component" value="Unassembled WGS sequence"/>
</dbReference>
<sequence length="146" mass="16791">MERLTNEFNNLLEIPEPCITVNLVDQSLFHWRGTLNGPDESPYEGGMFKFEITFPSNFPASPPTFYFKTKIFHPNVHPSDGRICCEIFNSGWKPKVTVRTVISYVIALLYNPSPNGFSTEINTLCAQNMDLYNQRAREWTQQYAMG</sequence>
<evidence type="ECO:0000313" key="3">
    <source>
        <dbReference type="Proteomes" id="UP001162131"/>
    </source>
</evidence>
<organism evidence="2 3">
    <name type="scientific">Blepharisma stoltei</name>
    <dbReference type="NCBI Taxonomy" id="1481888"/>
    <lineage>
        <taxon>Eukaryota</taxon>
        <taxon>Sar</taxon>
        <taxon>Alveolata</taxon>
        <taxon>Ciliophora</taxon>
        <taxon>Postciliodesmatophora</taxon>
        <taxon>Heterotrichea</taxon>
        <taxon>Heterotrichida</taxon>
        <taxon>Blepharismidae</taxon>
        <taxon>Blepharisma</taxon>
    </lineage>
</organism>
<name>A0AAU9IM89_9CILI</name>
<dbReference type="InterPro" id="IPR000608">
    <property type="entry name" value="UBC"/>
</dbReference>
<dbReference type="SUPFAM" id="SSF54495">
    <property type="entry name" value="UBC-like"/>
    <property type="match status" value="1"/>
</dbReference>
<proteinExistence type="predicted"/>
<keyword evidence="3" id="KW-1185">Reference proteome</keyword>
<dbReference type="SMART" id="SM00212">
    <property type="entry name" value="UBCc"/>
    <property type="match status" value="1"/>
</dbReference>
<comment type="caution">
    <text evidence="2">The sequence shown here is derived from an EMBL/GenBank/DDBJ whole genome shotgun (WGS) entry which is preliminary data.</text>
</comment>
<protein>
    <recommendedName>
        <fullName evidence="1">UBC core domain-containing protein</fullName>
    </recommendedName>
</protein>
<dbReference type="InterPro" id="IPR050113">
    <property type="entry name" value="Ub_conjugating_enzyme"/>
</dbReference>
<dbReference type="EMBL" id="CAJZBQ010000011">
    <property type="protein sequence ID" value="CAG9314273.1"/>
    <property type="molecule type" value="Genomic_DNA"/>
</dbReference>
<accession>A0AAU9IM89</accession>
<dbReference type="PANTHER" id="PTHR24067">
    <property type="entry name" value="UBIQUITIN-CONJUGATING ENZYME E2"/>
    <property type="match status" value="1"/>
</dbReference>
<feature type="domain" description="UBC core" evidence="1">
    <location>
        <begin position="1"/>
        <end position="145"/>
    </location>
</feature>
<dbReference type="Pfam" id="PF00179">
    <property type="entry name" value="UQ_con"/>
    <property type="match status" value="1"/>
</dbReference>
<dbReference type="PROSITE" id="PS50127">
    <property type="entry name" value="UBC_2"/>
    <property type="match status" value="1"/>
</dbReference>
<dbReference type="InterPro" id="IPR016135">
    <property type="entry name" value="UBQ-conjugating_enzyme/RWD"/>
</dbReference>
<evidence type="ECO:0000313" key="2">
    <source>
        <dbReference type="EMBL" id="CAG9314273.1"/>
    </source>
</evidence>
<dbReference type="Gene3D" id="3.10.110.10">
    <property type="entry name" value="Ubiquitin Conjugating Enzyme"/>
    <property type="match status" value="1"/>
</dbReference>